<dbReference type="Pfam" id="PF01810">
    <property type="entry name" value="LysE"/>
    <property type="match status" value="1"/>
</dbReference>
<feature type="transmembrane region" description="Helical" evidence="6">
    <location>
        <begin position="105"/>
        <end position="126"/>
    </location>
</feature>
<organism evidence="7 8">
    <name type="scientific">Laceyella putida</name>
    <dbReference type="NCBI Taxonomy" id="110101"/>
    <lineage>
        <taxon>Bacteria</taxon>
        <taxon>Bacillati</taxon>
        <taxon>Bacillota</taxon>
        <taxon>Bacilli</taxon>
        <taxon>Bacillales</taxon>
        <taxon>Thermoactinomycetaceae</taxon>
        <taxon>Laceyella</taxon>
    </lineage>
</organism>
<evidence type="ECO:0000313" key="8">
    <source>
        <dbReference type="Proteomes" id="UP001596500"/>
    </source>
</evidence>
<comment type="subcellular location">
    <subcellularLocation>
        <location evidence="1">Cell membrane</location>
        <topology evidence="1">Multi-pass membrane protein</topology>
    </subcellularLocation>
</comment>
<name>A0ABW2RLR7_9BACL</name>
<keyword evidence="8" id="KW-1185">Reference proteome</keyword>
<keyword evidence="4 6" id="KW-1133">Transmembrane helix</keyword>
<protein>
    <submittedName>
        <fullName evidence="7">LysE family translocator</fullName>
    </submittedName>
</protein>
<dbReference type="PANTHER" id="PTHR30086">
    <property type="entry name" value="ARGININE EXPORTER PROTEIN ARGO"/>
    <property type="match status" value="1"/>
</dbReference>
<evidence type="ECO:0000256" key="3">
    <source>
        <dbReference type="ARBA" id="ARBA00022692"/>
    </source>
</evidence>
<comment type="caution">
    <text evidence="7">The sequence shown here is derived from an EMBL/GenBank/DDBJ whole genome shotgun (WGS) entry which is preliminary data.</text>
</comment>
<dbReference type="InterPro" id="IPR001123">
    <property type="entry name" value="LeuE-type"/>
</dbReference>
<evidence type="ECO:0000256" key="1">
    <source>
        <dbReference type="ARBA" id="ARBA00004651"/>
    </source>
</evidence>
<reference evidence="8" key="1">
    <citation type="journal article" date="2019" name="Int. J. Syst. Evol. Microbiol.">
        <title>The Global Catalogue of Microorganisms (GCM) 10K type strain sequencing project: providing services to taxonomists for standard genome sequencing and annotation.</title>
        <authorList>
            <consortium name="The Broad Institute Genomics Platform"/>
            <consortium name="The Broad Institute Genome Sequencing Center for Infectious Disease"/>
            <person name="Wu L."/>
            <person name="Ma J."/>
        </authorList>
    </citation>
    <scope>NUCLEOTIDE SEQUENCE [LARGE SCALE GENOMIC DNA]</scope>
    <source>
        <strain evidence="8">CGMCC 1.12942</strain>
    </source>
</reference>
<keyword evidence="3 6" id="KW-0812">Transmembrane</keyword>
<keyword evidence="2" id="KW-1003">Cell membrane</keyword>
<dbReference type="Proteomes" id="UP001596500">
    <property type="component" value="Unassembled WGS sequence"/>
</dbReference>
<feature type="transmembrane region" description="Helical" evidence="6">
    <location>
        <begin position="138"/>
        <end position="160"/>
    </location>
</feature>
<sequence>MESWYHFLLLGLALSTPVGPANIEMIKLGINRGFYLSWLVGIGDVISNLFIMMILFYGLSDWLKSEWIRAFFSLIGGYFLIRIGLKSEKSSISLLSVVFSPSAQAMMRGFCLGLINPSDFLSWLAIYSTISQHTPQWIWSAFMWLLIGAGLWNSLLSFAISHCRHYVKPKLVSTFMRVASFILIIYGGSFIVKAISYFLFP</sequence>
<feature type="transmembrane region" description="Helical" evidence="6">
    <location>
        <begin position="180"/>
        <end position="200"/>
    </location>
</feature>
<proteinExistence type="predicted"/>
<evidence type="ECO:0000256" key="6">
    <source>
        <dbReference type="SAM" id="Phobius"/>
    </source>
</evidence>
<accession>A0ABW2RLR7</accession>
<feature type="transmembrane region" description="Helical" evidence="6">
    <location>
        <begin position="36"/>
        <end position="60"/>
    </location>
</feature>
<evidence type="ECO:0000256" key="4">
    <source>
        <dbReference type="ARBA" id="ARBA00022989"/>
    </source>
</evidence>
<dbReference type="RefSeq" id="WP_379864967.1">
    <property type="nucleotide sequence ID" value="NZ_JBHTBW010000031.1"/>
</dbReference>
<keyword evidence="5 6" id="KW-0472">Membrane</keyword>
<evidence type="ECO:0000256" key="2">
    <source>
        <dbReference type="ARBA" id="ARBA00022475"/>
    </source>
</evidence>
<feature type="transmembrane region" description="Helical" evidence="6">
    <location>
        <begin position="67"/>
        <end position="85"/>
    </location>
</feature>
<evidence type="ECO:0000256" key="5">
    <source>
        <dbReference type="ARBA" id="ARBA00023136"/>
    </source>
</evidence>
<dbReference type="PANTHER" id="PTHR30086:SF6">
    <property type="entry name" value="AMINO ACID EFFLUX PROTEIN YCGF-RELATED"/>
    <property type="match status" value="1"/>
</dbReference>
<dbReference type="EMBL" id="JBHTBW010000031">
    <property type="protein sequence ID" value="MFC7441647.1"/>
    <property type="molecule type" value="Genomic_DNA"/>
</dbReference>
<evidence type="ECO:0000313" key="7">
    <source>
        <dbReference type="EMBL" id="MFC7441647.1"/>
    </source>
</evidence>
<gene>
    <name evidence="7" type="ORF">ACFQNG_10925</name>
</gene>